<gene>
    <name evidence="2" type="ORF">JOC77_003768</name>
</gene>
<feature type="transmembrane region" description="Helical" evidence="1">
    <location>
        <begin position="12"/>
        <end position="30"/>
    </location>
</feature>
<sequence length="31" mass="3690">MERIDYEFRQKFKGTGLLFLFLLVIEGGQIK</sequence>
<proteinExistence type="predicted"/>
<keyword evidence="1" id="KW-1133">Transmembrane helix</keyword>
<dbReference type="EMBL" id="JAFBFI010000021">
    <property type="protein sequence ID" value="MBM7694307.1"/>
    <property type="molecule type" value="Genomic_DNA"/>
</dbReference>
<protein>
    <submittedName>
        <fullName evidence="2">Uncharacterized protein</fullName>
    </submittedName>
</protein>
<keyword evidence="3" id="KW-1185">Reference proteome</keyword>
<accession>A0ABS2QMA3</accession>
<evidence type="ECO:0000313" key="3">
    <source>
        <dbReference type="Proteomes" id="UP000823486"/>
    </source>
</evidence>
<keyword evidence="1" id="KW-0472">Membrane</keyword>
<evidence type="ECO:0000256" key="1">
    <source>
        <dbReference type="SAM" id="Phobius"/>
    </source>
</evidence>
<keyword evidence="1" id="KW-0812">Transmembrane</keyword>
<organism evidence="2 3">
    <name type="scientific">Peribacillus deserti</name>
    <dbReference type="NCBI Taxonomy" id="673318"/>
    <lineage>
        <taxon>Bacteria</taxon>
        <taxon>Bacillati</taxon>
        <taxon>Bacillota</taxon>
        <taxon>Bacilli</taxon>
        <taxon>Bacillales</taxon>
        <taxon>Bacillaceae</taxon>
        <taxon>Peribacillus</taxon>
    </lineage>
</organism>
<reference evidence="2 3" key="1">
    <citation type="submission" date="2021-01" db="EMBL/GenBank/DDBJ databases">
        <title>Genomic Encyclopedia of Type Strains, Phase IV (KMG-IV): sequencing the most valuable type-strain genomes for metagenomic binning, comparative biology and taxonomic classification.</title>
        <authorList>
            <person name="Goeker M."/>
        </authorList>
    </citation>
    <scope>NUCLEOTIDE SEQUENCE [LARGE SCALE GENOMIC DNA]</scope>
    <source>
        <strain evidence="2 3">DSM 105482</strain>
    </source>
</reference>
<comment type="caution">
    <text evidence="2">The sequence shown here is derived from an EMBL/GenBank/DDBJ whole genome shotgun (WGS) entry which is preliminary data.</text>
</comment>
<evidence type="ECO:0000313" key="2">
    <source>
        <dbReference type="EMBL" id="MBM7694307.1"/>
    </source>
</evidence>
<name>A0ABS2QMA3_9BACI</name>
<dbReference type="Proteomes" id="UP000823486">
    <property type="component" value="Unassembled WGS sequence"/>
</dbReference>